<reference evidence="6 7" key="1">
    <citation type="submission" date="2016-05" db="EMBL/GenBank/DDBJ databases">
        <title>Genome sequencing of Vitellibacter soesokkakensis RSSK-12.</title>
        <authorList>
            <person name="Thevarajoo S."/>
            <person name="Selvaratnam C."/>
            <person name="Goh K.M."/>
            <person name="Chan K.-G."/>
            <person name="Chong C.S."/>
        </authorList>
    </citation>
    <scope>NUCLEOTIDE SEQUENCE [LARGE SCALE GENOMIC DNA]</scope>
    <source>
        <strain evidence="6 7">RSSK-12</strain>
    </source>
</reference>
<dbReference type="InterPro" id="IPR023696">
    <property type="entry name" value="Ureohydrolase_dom_sf"/>
</dbReference>
<dbReference type="PROSITE" id="PS51409">
    <property type="entry name" value="ARGINASE_2"/>
    <property type="match status" value="1"/>
</dbReference>
<evidence type="ECO:0000313" key="6">
    <source>
        <dbReference type="EMBL" id="OAD91949.1"/>
    </source>
</evidence>
<dbReference type="PANTHER" id="PTHR11358:SF35">
    <property type="entry name" value="FORMIMIDOYLGLUTAMASE"/>
    <property type="match status" value="1"/>
</dbReference>
<protein>
    <submittedName>
        <fullName evidence="6">Arginase</fullName>
    </submittedName>
</protein>
<keyword evidence="3" id="KW-0369">Histidine metabolism</keyword>
<dbReference type="Gene3D" id="3.40.800.10">
    <property type="entry name" value="Ureohydrolase domain"/>
    <property type="match status" value="1"/>
</dbReference>
<evidence type="ECO:0000256" key="5">
    <source>
        <dbReference type="PROSITE-ProRule" id="PRU00742"/>
    </source>
</evidence>
<dbReference type="PANTHER" id="PTHR11358">
    <property type="entry name" value="ARGINASE/AGMATINASE"/>
    <property type="match status" value="1"/>
</dbReference>
<dbReference type="GO" id="GO:0033389">
    <property type="term" value="P:putrescine biosynthetic process from arginine, via agmatine"/>
    <property type="evidence" value="ECO:0007669"/>
    <property type="project" value="TreeGrafter"/>
</dbReference>
<sequence length="334" mass="37282">MSLLKIYSEKDIASFIKKRAGESKFGEKVNFVETLENLKNHPAKYVLLGIPEDIGVRANYGNAGTSKAWEAALGSLLNIQHNHLTNAENVILLGEIDCETQMKQAKEISKEEPHSVEKLGELVTQIDHKVSEVIKKIVEAGKFPIIIGGGHNNSFGNLKGTSEALKKRINCINFDAHTDFRALEHRHSGNGFSYAFEEGFLDKYFIFGLHRNYTSEAVFNSIKKNSERVKFNLFEDILVKQKLSFSEAMKDSENFCCKNNFGIELDMDAIEFMGSSAISPSGFTLTEARQFVSYFSKIENAKYLHICEGSPSAGIFPNQVGKVIAYLVSDSLTK</sequence>
<dbReference type="SUPFAM" id="SSF52768">
    <property type="entry name" value="Arginase/deacetylase"/>
    <property type="match status" value="1"/>
</dbReference>
<keyword evidence="2" id="KW-0378">Hydrolase</keyword>
<accession>A0A1A9LF05</accession>
<keyword evidence="4" id="KW-0464">Manganese</keyword>
<dbReference type="CDD" id="cd09988">
    <property type="entry name" value="Formimidoylglutamase"/>
    <property type="match status" value="1"/>
</dbReference>
<organism evidence="6 7">
    <name type="scientific">Aequorivita soesokkakensis</name>
    <dbReference type="NCBI Taxonomy" id="1385699"/>
    <lineage>
        <taxon>Bacteria</taxon>
        <taxon>Pseudomonadati</taxon>
        <taxon>Bacteroidota</taxon>
        <taxon>Flavobacteriia</taxon>
        <taxon>Flavobacteriales</taxon>
        <taxon>Flavobacteriaceae</taxon>
        <taxon>Aequorivita</taxon>
    </lineage>
</organism>
<dbReference type="InterPro" id="IPR006035">
    <property type="entry name" value="Ureohydrolase"/>
</dbReference>
<dbReference type="OrthoDB" id="9788689at2"/>
<dbReference type="STRING" id="1385699.A7A78_10695"/>
<keyword evidence="1" id="KW-0479">Metal-binding</keyword>
<evidence type="ECO:0000256" key="4">
    <source>
        <dbReference type="ARBA" id="ARBA00023211"/>
    </source>
</evidence>
<dbReference type="GO" id="GO:0046872">
    <property type="term" value="F:metal ion binding"/>
    <property type="evidence" value="ECO:0007669"/>
    <property type="project" value="UniProtKB-KW"/>
</dbReference>
<comment type="similarity">
    <text evidence="5">Belongs to the arginase family.</text>
</comment>
<evidence type="ECO:0000256" key="2">
    <source>
        <dbReference type="ARBA" id="ARBA00022801"/>
    </source>
</evidence>
<dbReference type="GO" id="GO:0006547">
    <property type="term" value="P:L-histidine metabolic process"/>
    <property type="evidence" value="ECO:0007669"/>
    <property type="project" value="UniProtKB-KW"/>
</dbReference>
<comment type="caution">
    <text evidence="6">The sequence shown here is derived from an EMBL/GenBank/DDBJ whole genome shotgun (WGS) entry which is preliminary data.</text>
</comment>
<dbReference type="AlphaFoldDB" id="A0A1A9LF05"/>
<gene>
    <name evidence="6" type="ORF">A7A78_10695</name>
</gene>
<dbReference type="Pfam" id="PF00491">
    <property type="entry name" value="Arginase"/>
    <property type="match status" value="1"/>
</dbReference>
<evidence type="ECO:0000313" key="7">
    <source>
        <dbReference type="Proteomes" id="UP000077552"/>
    </source>
</evidence>
<dbReference type="EMBL" id="LXIE01000008">
    <property type="protein sequence ID" value="OAD91949.1"/>
    <property type="molecule type" value="Genomic_DNA"/>
</dbReference>
<dbReference type="Proteomes" id="UP000077552">
    <property type="component" value="Unassembled WGS sequence"/>
</dbReference>
<evidence type="ECO:0000256" key="3">
    <source>
        <dbReference type="ARBA" id="ARBA00022808"/>
    </source>
</evidence>
<proteinExistence type="inferred from homology"/>
<name>A0A1A9LF05_9FLAO</name>
<evidence type="ECO:0000256" key="1">
    <source>
        <dbReference type="ARBA" id="ARBA00022723"/>
    </source>
</evidence>
<dbReference type="RefSeq" id="WP_068761352.1">
    <property type="nucleotide sequence ID" value="NZ_LXIE01000008.1"/>
</dbReference>
<keyword evidence="7" id="KW-1185">Reference proteome</keyword>
<dbReference type="GO" id="GO:0008783">
    <property type="term" value="F:agmatinase activity"/>
    <property type="evidence" value="ECO:0007669"/>
    <property type="project" value="TreeGrafter"/>
</dbReference>